<keyword evidence="2" id="KW-1185">Reference proteome</keyword>
<name>A0A828Y5F0_9LEPT</name>
<accession>A0A828Y5F0</accession>
<dbReference type="Proteomes" id="UP000006339">
    <property type="component" value="Unassembled WGS sequence"/>
</dbReference>
<dbReference type="AlphaFoldDB" id="A0A828Y5F0"/>
<sequence length="59" mass="7013">MHHSRKNQSHFLKYCQAKIQSKEVENFTYTFNSPIFENHLKKAGEILISFKIDLKSDKN</sequence>
<protein>
    <submittedName>
        <fullName evidence="1">Uncharacterized protein</fullName>
    </submittedName>
</protein>
<organism evidence="1 2">
    <name type="scientific">Leptospira kirschneri str. 200802841</name>
    <dbReference type="NCBI Taxonomy" id="1193047"/>
    <lineage>
        <taxon>Bacteria</taxon>
        <taxon>Pseudomonadati</taxon>
        <taxon>Spirochaetota</taxon>
        <taxon>Spirochaetia</taxon>
        <taxon>Leptospirales</taxon>
        <taxon>Leptospiraceae</taxon>
        <taxon>Leptospira</taxon>
    </lineage>
</organism>
<evidence type="ECO:0000313" key="2">
    <source>
        <dbReference type="Proteomes" id="UP000006339"/>
    </source>
</evidence>
<reference evidence="1" key="1">
    <citation type="submission" date="2012-10" db="EMBL/GenBank/DDBJ databases">
        <authorList>
            <person name="Harkins D.M."/>
            <person name="Durkin A.S."/>
            <person name="Brinkac L.M."/>
            <person name="Selengut J.D."/>
            <person name="Sanka R."/>
            <person name="DePew J."/>
            <person name="Purushe J."/>
            <person name="Picardeau M."/>
            <person name="Werts C."/>
            <person name="Goarant C."/>
            <person name="Vinetz J.M."/>
            <person name="Sutton G.G."/>
            <person name="Nelson W.C."/>
            <person name="Fouts D.E."/>
        </authorList>
    </citation>
    <scope>NUCLEOTIDE SEQUENCE [LARGE SCALE GENOMIC DNA]</scope>
    <source>
        <strain evidence="1">200802841</strain>
    </source>
</reference>
<proteinExistence type="predicted"/>
<comment type="caution">
    <text evidence="1">The sequence shown here is derived from an EMBL/GenBank/DDBJ whole genome shotgun (WGS) entry which is preliminary data.</text>
</comment>
<evidence type="ECO:0000313" key="1">
    <source>
        <dbReference type="EMBL" id="EKO52888.1"/>
    </source>
</evidence>
<gene>
    <name evidence="1" type="ORF">LEP1GSC131_3417</name>
</gene>
<dbReference type="EMBL" id="AKWH02000016">
    <property type="protein sequence ID" value="EKO52888.1"/>
    <property type="molecule type" value="Genomic_DNA"/>
</dbReference>